<evidence type="ECO:0000256" key="7">
    <source>
        <dbReference type="ARBA" id="ARBA00022741"/>
    </source>
</evidence>
<keyword evidence="4" id="KW-0808">Transferase</keyword>
<dbReference type="Gene3D" id="6.10.250.620">
    <property type="match status" value="1"/>
</dbReference>
<evidence type="ECO:0000256" key="12">
    <source>
        <dbReference type="ARBA" id="ARBA00023004"/>
    </source>
</evidence>
<dbReference type="InterPro" id="IPR029056">
    <property type="entry name" value="Ribokinase-like"/>
</dbReference>
<keyword evidence="12 15" id="KW-0408">Iron</keyword>
<dbReference type="InterPro" id="IPR037509">
    <property type="entry name" value="ThiC"/>
</dbReference>
<dbReference type="SFLD" id="SFLDG01114">
    <property type="entry name" value="phosphomethylpyrimidine_syntha"/>
    <property type="match status" value="1"/>
</dbReference>
<dbReference type="InterPro" id="IPR013749">
    <property type="entry name" value="PM/HMP-P_kinase-1"/>
</dbReference>
<evidence type="ECO:0000256" key="3">
    <source>
        <dbReference type="ARBA" id="ARBA00022485"/>
    </source>
</evidence>
<dbReference type="InterPro" id="IPR004399">
    <property type="entry name" value="HMP/HMP-P_kinase_dom"/>
</dbReference>
<comment type="pathway">
    <text evidence="15">Cofactor biosynthesis; thiamine diphosphate biosynthesis.</text>
</comment>
<comment type="catalytic activity">
    <reaction evidence="15">
        <text>5-amino-1-(5-phospho-beta-D-ribosyl)imidazole + S-adenosyl-L-methionine = 4-amino-2-methyl-5-(phosphooxymethyl)pyrimidine + CO + 5'-deoxyadenosine + formate + L-methionine + 3 H(+)</text>
        <dbReference type="Rhea" id="RHEA:24840"/>
        <dbReference type="ChEBI" id="CHEBI:15378"/>
        <dbReference type="ChEBI" id="CHEBI:15740"/>
        <dbReference type="ChEBI" id="CHEBI:17245"/>
        <dbReference type="ChEBI" id="CHEBI:17319"/>
        <dbReference type="ChEBI" id="CHEBI:57844"/>
        <dbReference type="ChEBI" id="CHEBI:58354"/>
        <dbReference type="ChEBI" id="CHEBI:59789"/>
        <dbReference type="ChEBI" id="CHEBI:137981"/>
        <dbReference type="EC" id="4.1.99.17"/>
    </reaction>
</comment>
<keyword evidence="3 15" id="KW-0004">4Fe-4S</keyword>
<feature type="binding site" evidence="15">
    <location>
        <position position="692"/>
    </location>
    <ligand>
        <name>[4Fe-4S] cluster</name>
        <dbReference type="ChEBI" id="CHEBI:49883"/>
        <note>4Fe-4S-S-AdoMet</note>
    </ligand>
</feature>
<keyword evidence="9 15" id="KW-0862">Zinc</keyword>
<dbReference type="SFLD" id="SFLDS00113">
    <property type="entry name" value="Radical_SAM_Phosphomethylpyrim"/>
    <property type="match status" value="1"/>
</dbReference>
<dbReference type="Pfam" id="PF01964">
    <property type="entry name" value="ThiC_Rad_SAM"/>
    <property type="match status" value="1"/>
</dbReference>
<dbReference type="PANTHER" id="PTHR30557">
    <property type="entry name" value="THIAMINE BIOSYNTHESIS PROTEIN THIC"/>
    <property type="match status" value="1"/>
</dbReference>
<dbReference type="InterPro" id="IPR002817">
    <property type="entry name" value="ThiC/BzaA/B"/>
</dbReference>
<evidence type="ECO:0000256" key="6">
    <source>
        <dbReference type="ARBA" id="ARBA00022723"/>
    </source>
</evidence>
<reference evidence="17 18" key="2">
    <citation type="submission" date="2007-04" db="EMBL/GenBank/DDBJ databases">
        <title>Draft genome sequence of Ruminococcus obeum (ATCC 29174).</title>
        <authorList>
            <person name="Sudarsanam P."/>
            <person name="Ley R."/>
            <person name="Guruge J."/>
            <person name="Turnbaugh P.J."/>
            <person name="Mahowald M."/>
            <person name="Liep D."/>
            <person name="Gordon J."/>
        </authorList>
    </citation>
    <scope>NUCLEOTIDE SEQUENCE [LARGE SCALE GENOMIC DNA]</scope>
    <source>
        <strain evidence="17 18">ATCC 29174</strain>
    </source>
</reference>
<proteinExistence type="inferred from homology"/>
<name>A5ZMJ7_9FIRM</name>
<dbReference type="GO" id="GO:0009228">
    <property type="term" value="P:thiamine biosynthetic process"/>
    <property type="evidence" value="ECO:0007669"/>
    <property type="project" value="UniProtKB-UniRule"/>
</dbReference>
<feature type="binding site" evidence="15">
    <location>
        <begin position="500"/>
        <end position="503"/>
    </location>
    <ligand>
        <name>substrate</name>
    </ligand>
</feature>
<dbReference type="EMBL" id="AAVO02000001">
    <property type="protein sequence ID" value="EDM89091.1"/>
    <property type="molecule type" value="Genomic_DNA"/>
</dbReference>
<comment type="caution">
    <text evidence="17">The sequence shown here is derived from an EMBL/GenBank/DDBJ whole genome shotgun (WGS) entry which is preliminary data.</text>
</comment>
<dbReference type="InterPro" id="IPR038521">
    <property type="entry name" value="ThiC/Bza_core_dom"/>
</dbReference>
<evidence type="ECO:0000256" key="11">
    <source>
        <dbReference type="ARBA" id="ARBA00022977"/>
    </source>
</evidence>
<dbReference type="AlphaFoldDB" id="A5ZMJ7"/>
<comment type="cofactor">
    <cofactor evidence="15">
        <name>[4Fe-4S] cluster</name>
        <dbReference type="ChEBI" id="CHEBI:49883"/>
    </cofactor>
    <text evidence="15">Binds 1 [4Fe-4S] cluster per subunit. The cluster is coordinated with 3 cysteines and an exchangeable S-adenosyl-L-methionine.</text>
</comment>
<dbReference type="Pfam" id="PF08543">
    <property type="entry name" value="Phos_pyr_kin"/>
    <property type="match status" value="1"/>
</dbReference>
<dbReference type="SUPFAM" id="SSF53613">
    <property type="entry name" value="Ribokinase-like"/>
    <property type="match status" value="1"/>
</dbReference>
<dbReference type="NCBIfam" id="NF009895">
    <property type="entry name" value="PRK13352.1"/>
    <property type="match status" value="1"/>
</dbReference>
<sequence>MKTVLTIAGSDCSGGAGIQADIKTMIMNGVYAMSAITALTAQNTTGVYGIQETSPEFLDNQLDCIFTDIFPDAVKIGMLSSAEIMHHVAVKLQQYHAHHIVLDPVMISTSGHRLMDKDAEQTLQKELFPLAEIITPNIPEAEALTGLQITNADSMEEAAHKLYESFHISVLLKGGHRINDANDLLYTNGHGIWLHGERINNSNTHGTGCTLSSAIASNLARGFSLEDSVRRSKQYLTDALKAQLDLGHGSGPLDHTLGKHNKNYHLHRRRIYHMTTYTTQMDAARKGIVTPQIKTVAEKEHMPVEKMMELVAEGKVAICANKHHTCLNPEGVGSMLRTKINVNLGVSRDCKDYDIEMQKVMKAVDLGAEAIMDLSSHGNTQPFRQKLTHECPAMIGTVPVYDSVIHYQRDLSELTAHDFIDVIRLHAEDGVDFVTLHCGITRKTIEQIKKHKRKMNIVSRGGSLVFAWMSMTGEENPFYEYFDEILDICEEHDVTISLGDACRPGCLADATDVCQIEELVRLGELTKRAWAHNVQVMVEGPGHVPLDQVAANMKVQQTICMGAPFYVLGPLVTDIAPGYDHITAAIGGAVAAMNGAAFLCYVTPAEHLALPNVEDVKQGIIASKIAAHAADIAKGIPHARDIDDKMADARRVLDWDAQFDCALDPETAKAIRDDRLPEDDHSDTCSMCGKFCAVRSMNKALAGEHIDIL</sequence>
<evidence type="ECO:0000256" key="15">
    <source>
        <dbReference type="HAMAP-Rule" id="MF_00089"/>
    </source>
</evidence>
<evidence type="ECO:0000256" key="10">
    <source>
        <dbReference type="ARBA" id="ARBA00022840"/>
    </source>
</evidence>
<dbReference type="GO" id="GO:0070284">
    <property type="term" value="F:phosphomethylpyrimidine synthase activity"/>
    <property type="evidence" value="ECO:0007669"/>
    <property type="project" value="UniProtKB-EC"/>
</dbReference>
<feature type="binding site" evidence="15">
    <location>
        <position position="607"/>
    </location>
    <ligand>
        <name>Zn(2+)</name>
        <dbReference type="ChEBI" id="CHEBI:29105"/>
    </ligand>
</feature>
<keyword evidence="13 15" id="KW-0411">Iron-sulfur</keyword>
<evidence type="ECO:0000259" key="16">
    <source>
        <dbReference type="Pfam" id="PF08543"/>
    </source>
</evidence>
<dbReference type="GO" id="GO:0008972">
    <property type="term" value="F:phosphomethylpyrimidine kinase activity"/>
    <property type="evidence" value="ECO:0007669"/>
    <property type="project" value="InterPro"/>
</dbReference>
<evidence type="ECO:0000256" key="8">
    <source>
        <dbReference type="ARBA" id="ARBA00022777"/>
    </source>
</evidence>
<evidence type="ECO:0000256" key="13">
    <source>
        <dbReference type="ARBA" id="ARBA00023014"/>
    </source>
</evidence>
<keyword evidence="10" id="KW-0067">ATP-binding</keyword>
<dbReference type="NCBIfam" id="TIGR00097">
    <property type="entry name" value="HMP-P_kinase"/>
    <property type="match status" value="1"/>
</dbReference>
<dbReference type="HAMAP" id="MF_00089">
    <property type="entry name" value="ThiC"/>
    <property type="match status" value="1"/>
</dbReference>
<reference evidence="17 18" key="1">
    <citation type="submission" date="2007-03" db="EMBL/GenBank/DDBJ databases">
        <authorList>
            <person name="Fulton L."/>
            <person name="Clifton S."/>
            <person name="Fulton B."/>
            <person name="Xu J."/>
            <person name="Minx P."/>
            <person name="Pepin K.H."/>
            <person name="Johnson M."/>
            <person name="Thiruvilangam P."/>
            <person name="Bhonagiri V."/>
            <person name="Nash W.E."/>
            <person name="Mardis E.R."/>
            <person name="Wilson R.K."/>
        </authorList>
    </citation>
    <scope>NUCLEOTIDE SEQUENCE [LARGE SCALE GENOMIC DNA]</scope>
    <source>
        <strain evidence="17 18">ATCC 29174</strain>
    </source>
</reference>
<dbReference type="PANTHER" id="PTHR30557:SF1">
    <property type="entry name" value="PHOSPHOMETHYLPYRIMIDINE SYNTHASE, CHLOROPLASTIC"/>
    <property type="match status" value="1"/>
</dbReference>
<keyword evidence="11 15" id="KW-0784">Thiamine biosynthesis</keyword>
<dbReference type="UniPathway" id="UPA00060"/>
<dbReference type="NCBIfam" id="TIGR00190">
    <property type="entry name" value="thiC"/>
    <property type="match status" value="1"/>
</dbReference>
<dbReference type="GO" id="GO:0008270">
    <property type="term" value="F:zinc ion binding"/>
    <property type="evidence" value="ECO:0007669"/>
    <property type="project" value="UniProtKB-UniRule"/>
</dbReference>
<evidence type="ECO:0000256" key="2">
    <source>
        <dbReference type="ARBA" id="ARBA00009879"/>
    </source>
</evidence>
<evidence type="ECO:0000256" key="4">
    <source>
        <dbReference type="ARBA" id="ARBA00022679"/>
    </source>
</evidence>
<comment type="similarity">
    <text evidence="2">Belongs to the ThiD family.</text>
</comment>
<dbReference type="GO" id="GO:0009229">
    <property type="term" value="P:thiamine diphosphate biosynthetic process"/>
    <property type="evidence" value="ECO:0007669"/>
    <property type="project" value="UniProtKB-UniRule"/>
</dbReference>
<dbReference type="SFLD" id="SFLDF00407">
    <property type="entry name" value="phosphomethylpyrimidine_syntha"/>
    <property type="match status" value="1"/>
</dbReference>
<keyword evidence="5 15" id="KW-0949">S-adenosyl-L-methionine</keyword>
<keyword evidence="6 15" id="KW-0479">Metal-binding</keyword>
<evidence type="ECO:0000256" key="5">
    <source>
        <dbReference type="ARBA" id="ARBA00022691"/>
    </source>
</evidence>
<feature type="binding site" evidence="15">
    <location>
        <position position="343"/>
    </location>
    <ligand>
        <name>substrate</name>
    </ligand>
</feature>
<feature type="binding site" evidence="15">
    <location>
        <begin position="459"/>
        <end position="461"/>
    </location>
    <ligand>
        <name>substrate</name>
    </ligand>
</feature>
<evidence type="ECO:0000256" key="1">
    <source>
        <dbReference type="ARBA" id="ARBA00003175"/>
    </source>
</evidence>
<protein>
    <recommendedName>
        <fullName evidence="15">Phosphomethylpyrimidine synthase</fullName>
        <ecNumber evidence="15">4.1.99.17</ecNumber>
    </recommendedName>
    <alternativeName>
        <fullName evidence="15">Hydroxymethylpyrimidine phosphate synthase</fullName>
        <shortName evidence="15">HMP-P synthase</shortName>
        <shortName evidence="15">HMP-phosphate synthase</shortName>
        <shortName evidence="15">HMPP synthase</shortName>
    </alternativeName>
    <alternativeName>
        <fullName evidence="15">Thiamine biosynthesis protein ThiC</fullName>
    </alternativeName>
</protein>
<dbReference type="EC" id="4.1.99.17" evidence="15"/>
<feature type="domain" description="Pyridoxamine kinase/Phosphomethylpyrimidine kinase" evidence="16">
    <location>
        <begin position="11"/>
        <end position="254"/>
    </location>
</feature>
<evidence type="ECO:0000256" key="9">
    <source>
        <dbReference type="ARBA" id="ARBA00022833"/>
    </source>
</evidence>
<dbReference type="eggNOG" id="COG0422">
    <property type="taxonomic scope" value="Bacteria"/>
</dbReference>
<keyword evidence="8" id="KW-0418">Kinase</keyword>
<feature type="binding site" evidence="15">
    <location>
        <position position="539"/>
    </location>
    <ligand>
        <name>substrate</name>
    </ligand>
</feature>
<dbReference type="GO" id="GO:0051539">
    <property type="term" value="F:4 iron, 4 sulfur cluster binding"/>
    <property type="evidence" value="ECO:0007669"/>
    <property type="project" value="UniProtKB-KW"/>
</dbReference>
<dbReference type="Gene3D" id="3.40.1190.20">
    <property type="match status" value="1"/>
</dbReference>
<dbReference type="FunFam" id="3.20.20.540:FF:000001">
    <property type="entry name" value="Phosphomethylpyrimidine synthase"/>
    <property type="match status" value="1"/>
</dbReference>
<evidence type="ECO:0000313" key="17">
    <source>
        <dbReference type="EMBL" id="EDM89091.1"/>
    </source>
</evidence>
<feature type="binding site" evidence="15">
    <location>
        <position position="566"/>
    </location>
    <ligand>
        <name>substrate</name>
    </ligand>
</feature>
<evidence type="ECO:0000256" key="14">
    <source>
        <dbReference type="ARBA" id="ARBA00023239"/>
    </source>
</evidence>
<dbReference type="GO" id="GO:0005524">
    <property type="term" value="F:ATP binding"/>
    <property type="evidence" value="ECO:0007669"/>
    <property type="project" value="UniProtKB-KW"/>
</dbReference>
<gene>
    <name evidence="15 17" type="primary">thiC</name>
    <name evidence="17" type="ORF">RUMOBE_00214</name>
</gene>
<feature type="binding site" evidence="15">
    <location>
        <position position="401"/>
    </location>
    <ligand>
        <name>substrate</name>
    </ligand>
</feature>
<dbReference type="Gene3D" id="3.20.20.540">
    <property type="entry name" value="Radical SAM ThiC family, central domain"/>
    <property type="match status" value="1"/>
</dbReference>
<comment type="function">
    <text evidence="1 15">Catalyzes the synthesis of the hydroxymethylpyrimidine phosphate (HMP-P) moiety of thiamine from aminoimidazole ribotide (AIR) in a radical S-adenosyl-L-methionine (SAM)-dependent reaction.</text>
</comment>
<accession>A5ZMJ7</accession>
<keyword evidence="14 15" id="KW-0456">Lyase</keyword>
<feature type="binding site" evidence="15">
    <location>
        <position position="437"/>
    </location>
    <ligand>
        <name>substrate</name>
    </ligand>
</feature>
<feature type="binding site" evidence="15">
    <location>
        <position position="688"/>
    </location>
    <ligand>
        <name>[4Fe-4S] cluster</name>
        <dbReference type="ChEBI" id="CHEBI:49883"/>
        <note>4Fe-4S-S-AdoMet</note>
    </ligand>
</feature>
<dbReference type="FunFam" id="3.40.1190.20:FF:000003">
    <property type="entry name" value="Phosphomethylpyrimidine kinase ThiD"/>
    <property type="match status" value="1"/>
</dbReference>
<comment type="similarity">
    <text evidence="15">Belongs to the ThiC family.</text>
</comment>
<keyword evidence="7" id="KW-0547">Nucleotide-binding</keyword>
<dbReference type="Proteomes" id="UP000006002">
    <property type="component" value="Unassembled WGS sequence"/>
</dbReference>
<dbReference type="GO" id="GO:0005829">
    <property type="term" value="C:cytosol"/>
    <property type="evidence" value="ECO:0007669"/>
    <property type="project" value="TreeGrafter"/>
</dbReference>
<dbReference type="CDD" id="cd01169">
    <property type="entry name" value="HMPP_kinase"/>
    <property type="match status" value="1"/>
</dbReference>
<organism evidence="17 18">
    <name type="scientific">Blautia obeum ATCC 29174</name>
    <dbReference type="NCBI Taxonomy" id="411459"/>
    <lineage>
        <taxon>Bacteria</taxon>
        <taxon>Bacillati</taxon>
        <taxon>Bacillota</taxon>
        <taxon>Clostridia</taxon>
        <taxon>Lachnospirales</taxon>
        <taxon>Lachnospiraceae</taxon>
        <taxon>Blautia</taxon>
    </lineage>
</organism>
<dbReference type="eggNOG" id="COG0351">
    <property type="taxonomic scope" value="Bacteria"/>
</dbReference>
<evidence type="ECO:0000313" key="18">
    <source>
        <dbReference type="Proteomes" id="UP000006002"/>
    </source>
</evidence>
<feature type="binding site" evidence="15">
    <location>
        <position position="372"/>
    </location>
    <ligand>
        <name>substrate</name>
    </ligand>
</feature>
<dbReference type="HOGENOM" id="CLU_389176_0_0_9"/>
<feature type="binding site" evidence="15">
    <location>
        <position position="685"/>
    </location>
    <ligand>
        <name>[4Fe-4S] cluster</name>
        <dbReference type="ChEBI" id="CHEBI:49883"/>
        <note>4Fe-4S-S-AdoMet</note>
    </ligand>
</feature>
<feature type="binding site" evidence="15">
    <location>
        <position position="543"/>
    </location>
    <ligand>
        <name>Zn(2+)</name>
        <dbReference type="ChEBI" id="CHEBI:29105"/>
    </ligand>
</feature>